<proteinExistence type="predicted"/>
<evidence type="ECO:0000313" key="2">
    <source>
        <dbReference type="EMBL" id="KAG1361922.1"/>
    </source>
</evidence>
<feature type="region of interest" description="Disordered" evidence="1">
    <location>
        <begin position="652"/>
        <end position="692"/>
    </location>
</feature>
<feature type="compositionally biased region" description="Polar residues" evidence="1">
    <location>
        <begin position="301"/>
        <end position="316"/>
    </location>
</feature>
<feature type="compositionally biased region" description="Gly residues" evidence="1">
    <location>
        <begin position="55"/>
        <end position="65"/>
    </location>
</feature>
<feature type="compositionally biased region" description="Basic and acidic residues" evidence="1">
    <location>
        <begin position="1"/>
        <end position="11"/>
    </location>
</feature>
<feature type="compositionally biased region" description="Low complexity" evidence="1">
    <location>
        <begin position="659"/>
        <end position="678"/>
    </location>
</feature>
<accession>A0A8K0ILK2</accession>
<evidence type="ECO:0000313" key="3">
    <source>
        <dbReference type="Proteomes" id="UP000797356"/>
    </source>
</evidence>
<feature type="compositionally biased region" description="Gly residues" evidence="1">
    <location>
        <begin position="93"/>
        <end position="103"/>
    </location>
</feature>
<feature type="compositionally biased region" description="Polar residues" evidence="1">
    <location>
        <begin position="226"/>
        <end position="235"/>
    </location>
</feature>
<protein>
    <submittedName>
        <fullName evidence="2">Uncharacterized protein</fullName>
    </submittedName>
</protein>
<feature type="region of interest" description="Disordered" evidence="1">
    <location>
        <begin position="1"/>
        <end position="169"/>
    </location>
</feature>
<sequence>MDKEKGRDLKRSGSSAGRSSPAKRQQRALSERINGSTNPISASSSSPSVLNGSSYGRGGGGGGGESAMERWKKERAKAFVWGSRINREDGRTGDGGGSCGSDGRGSHLSRPPLFTSGRLRSKESEDCNAVDHPMVPRKLRSAMNKRSSLSASPPLQDSKNKCHASNGSHIPCVNGSRRVKRNMLKEQITKDEEEAAEILSALASMIPDGRPIKISQEGRTLEENSETTATAFSRSEASKEESTKILLPSASFAVTNPSSHIEKSFVETAKPEPSVLEQPAITCVNQRLHPGSNGAAHSDFQRTPPSKNEQANDAISRDSLISSNLLDAPLYSYSGNKSAHLDALSVSKSEINLWPFESTSSETQVQAFNQKTDNATHYMNGKDTDHALWPGLPSSDDGHLTMLSSTKAATWRDPAAGGCRTSSNGLSSNGSGLLTEKVDNDPLGIGKESADGRSSWKRCTTHVYISHIIQSYQNTEKKHRFLPLTDQSKAKEGANSGVQASNEATGLSSLNSMTNAGTSGSIMETTSEATIQMLSGSYTQQQQGTYHSLMPLPFSRGSRSSPSLDQLAATTAQQLQLPYRIGNSFYGPYGPQMVPSRCTTKHQQQQQIWQVQMAQYRPPLGIPTWQTMSMQDASLLPCAQPPSIFSQLSREMQVRPHKSPSSQQLRQLLPVPSSSSSLRAKNPNGGGFATEGAPQLQLLCNAQRM</sequence>
<feature type="region of interest" description="Disordered" evidence="1">
    <location>
        <begin position="219"/>
        <end position="240"/>
    </location>
</feature>
<dbReference type="PANTHER" id="PTHR34792">
    <property type="entry name" value="OS02G0121500 PROTEIN"/>
    <property type="match status" value="1"/>
</dbReference>
<feature type="compositionally biased region" description="Polar residues" evidence="1">
    <location>
        <begin position="496"/>
        <end position="520"/>
    </location>
</feature>
<dbReference type="OrthoDB" id="778649at2759"/>
<name>A0A8K0ILK2_COCNU</name>
<feature type="region of interest" description="Disordered" evidence="1">
    <location>
        <begin position="488"/>
        <end position="520"/>
    </location>
</feature>
<feature type="region of interest" description="Disordered" evidence="1">
    <location>
        <begin position="288"/>
        <end position="316"/>
    </location>
</feature>
<organism evidence="2 3">
    <name type="scientific">Cocos nucifera</name>
    <name type="common">Coconut palm</name>
    <dbReference type="NCBI Taxonomy" id="13894"/>
    <lineage>
        <taxon>Eukaryota</taxon>
        <taxon>Viridiplantae</taxon>
        <taxon>Streptophyta</taxon>
        <taxon>Embryophyta</taxon>
        <taxon>Tracheophyta</taxon>
        <taxon>Spermatophyta</taxon>
        <taxon>Magnoliopsida</taxon>
        <taxon>Liliopsida</taxon>
        <taxon>Arecaceae</taxon>
        <taxon>Arecoideae</taxon>
        <taxon>Cocoseae</taxon>
        <taxon>Attaleinae</taxon>
        <taxon>Cocos</taxon>
    </lineage>
</organism>
<dbReference type="PANTHER" id="PTHR34792:SF1">
    <property type="entry name" value="OS02G0121500 PROTEIN"/>
    <property type="match status" value="1"/>
</dbReference>
<dbReference type="AlphaFoldDB" id="A0A8K0ILK2"/>
<reference evidence="2" key="1">
    <citation type="journal article" date="2017" name="Gigascience">
        <title>The genome draft of coconut (Cocos nucifera).</title>
        <authorList>
            <person name="Xiao Y."/>
            <person name="Xu P."/>
            <person name="Fan H."/>
            <person name="Baudouin L."/>
            <person name="Xia W."/>
            <person name="Bocs S."/>
            <person name="Xu J."/>
            <person name="Li Q."/>
            <person name="Guo A."/>
            <person name="Zhou L."/>
            <person name="Li J."/>
            <person name="Wu Y."/>
            <person name="Ma Z."/>
            <person name="Armero A."/>
            <person name="Issali A.E."/>
            <person name="Liu N."/>
            <person name="Peng M."/>
            <person name="Yang Y."/>
        </authorList>
    </citation>
    <scope>NUCLEOTIDE SEQUENCE</scope>
    <source>
        <tissue evidence="2">Spear leaf of Hainan Tall coconut</tissue>
    </source>
</reference>
<feature type="compositionally biased region" description="Low complexity" evidence="1">
    <location>
        <begin position="12"/>
        <end position="23"/>
    </location>
</feature>
<gene>
    <name evidence="2" type="ORF">COCNU_10G001410</name>
</gene>
<reference evidence="2" key="2">
    <citation type="submission" date="2019-07" db="EMBL/GenBank/DDBJ databases">
        <authorList>
            <person name="Yang Y."/>
            <person name="Bocs S."/>
            <person name="Baudouin L."/>
        </authorList>
    </citation>
    <scope>NUCLEOTIDE SEQUENCE</scope>
    <source>
        <tissue evidence="2">Spear leaf of Hainan Tall coconut</tissue>
    </source>
</reference>
<dbReference type="EMBL" id="CM017881">
    <property type="protein sequence ID" value="KAG1361922.1"/>
    <property type="molecule type" value="Genomic_DNA"/>
</dbReference>
<dbReference type="InterPro" id="IPR040305">
    <property type="entry name" value="At1g75730-like"/>
</dbReference>
<comment type="caution">
    <text evidence="2">The sequence shown here is derived from an EMBL/GenBank/DDBJ whole genome shotgun (WGS) entry which is preliminary data.</text>
</comment>
<evidence type="ECO:0000256" key="1">
    <source>
        <dbReference type="SAM" id="MobiDB-lite"/>
    </source>
</evidence>
<feature type="compositionally biased region" description="Low complexity" evidence="1">
    <location>
        <begin position="34"/>
        <end position="54"/>
    </location>
</feature>
<dbReference type="Proteomes" id="UP000797356">
    <property type="component" value="Chromosome 10"/>
</dbReference>
<feature type="compositionally biased region" description="Low complexity" evidence="1">
    <location>
        <begin position="422"/>
        <end position="434"/>
    </location>
</feature>
<keyword evidence="3" id="KW-1185">Reference proteome</keyword>
<feature type="compositionally biased region" description="Polar residues" evidence="1">
    <location>
        <begin position="144"/>
        <end position="168"/>
    </location>
</feature>
<feature type="region of interest" description="Disordered" evidence="1">
    <location>
        <begin position="414"/>
        <end position="435"/>
    </location>
</feature>